<protein>
    <submittedName>
        <fullName evidence="1">Uncharacterized protein</fullName>
    </submittedName>
</protein>
<dbReference type="Proteomes" id="UP000051124">
    <property type="component" value="Unassembled WGS sequence"/>
</dbReference>
<evidence type="ECO:0000313" key="2">
    <source>
        <dbReference type="Proteomes" id="UP000051124"/>
    </source>
</evidence>
<accession>A0A0S7WFD5</accession>
<sequence>SQRQCQENRACLSSQFRNVPFLAQCQWKFLSRSGAIGSDGTQLIKGEALEDIAMVRIGHLWSPYPDAWDTVR</sequence>
<gene>
    <name evidence="1" type="ORF">AMJ40_06765</name>
</gene>
<proteinExistence type="predicted"/>
<dbReference type="AlphaFoldDB" id="A0A0S7WFD5"/>
<comment type="caution">
    <text evidence="1">The sequence shown here is derived from an EMBL/GenBank/DDBJ whole genome shotgun (WGS) entry which is preliminary data.</text>
</comment>
<reference evidence="1 2" key="1">
    <citation type="journal article" date="2015" name="Microbiome">
        <title>Genomic resolution of linkages in carbon, nitrogen, and sulfur cycling among widespread estuary sediment bacteria.</title>
        <authorList>
            <person name="Baker B.J."/>
            <person name="Lazar C.S."/>
            <person name="Teske A.P."/>
            <person name="Dick G.J."/>
        </authorList>
    </citation>
    <scope>NUCLEOTIDE SEQUENCE [LARGE SCALE GENOMIC DNA]</scope>
    <source>
        <strain evidence="1">DG_26</strain>
    </source>
</reference>
<feature type="non-terminal residue" evidence="1">
    <location>
        <position position="1"/>
    </location>
</feature>
<dbReference type="EMBL" id="LIZT01000091">
    <property type="protein sequence ID" value="KPJ48849.1"/>
    <property type="molecule type" value="Genomic_DNA"/>
</dbReference>
<organism evidence="1 2">
    <name type="scientific">candidate division TA06 bacterium DG_26</name>
    <dbReference type="NCBI Taxonomy" id="1703771"/>
    <lineage>
        <taxon>Bacteria</taxon>
        <taxon>Bacteria division TA06</taxon>
    </lineage>
</organism>
<name>A0A0S7WFD5_UNCT6</name>
<evidence type="ECO:0000313" key="1">
    <source>
        <dbReference type="EMBL" id="KPJ48849.1"/>
    </source>
</evidence>